<keyword evidence="2" id="KW-1185">Reference proteome</keyword>
<reference evidence="1 2" key="1">
    <citation type="submission" date="2017-04" db="EMBL/GenBank/DDBJ databases">
        <title>Kefir bacterial isolates.</title>
        <authorList>
            <person name="Kim Y."/>
            <person name="Blasche S."/>
            <person name="Patil K.R."/>
        </authorList>
    </citation>
    <scope>NUCLEOTIDE SEQUENCE [LARGE SCALE GENOMIC DNA]</scope>
    <source>
        <strain evidence="1 2">KR</strain>
    </source>
</reference>
<evidence type="ECO:0000313" key="1">
    <source>
        <dbReference type="EMBL" id="PAK77008.1"/>
    </source>
</evidence>
<dbReference type="RefSeq" id="WP_095350314.1">
    <property type="nucleotide sequence ID" value="NZ_NCXK01000030.1"/>
</dbReference>
<sequence>MSDVLSIPAKFEMQGNPAAVQFPDLVATMETIQQDALRASGSSYECFAMNFSRNIDKETARLPEDGGRELLALAKKAGFYVTEDEADILTRGCCAHGIDLGFCPAGCDEYDDED</sequence>
<organism evidence="1 2">
    <name type="scientific">Acetobacter fabarum</name>
    <dbReference type="NCBI Taxonomy" id="483199"/>
    <lineage>
        <taxon>Bacteria</taxon>
        <taxon>Pseudomonadati</taxon>
        <taxon>Pseudomonadota</taxon>
        <taxon>Alphaproteobacteria</taxon>
        <taxon>Acetobacterales</taxon>
        <taxon>Acetobacteraceae</taxon>
        <taxon>Acetobacter</taxon>
    </lineage>
</organism>
<comment type="caution">
    <text evidence="1">The sequence shown here is derived from an EMBL/GenBank/DDBJ whole genome shotgun (WGS) entry which is preliminary data.</text>
</comment>
<proteinExistence type="predicted"/>
<accession>A0A269XUQ8</accession>
<evidence type="ECO:0000313" key="2">
    <source>
        <dbReference type="Proteomes" id="UP000216151"/>
    </source>
</evidence>
<dbReference type="AlphaFoldDB" id="A0A269XUQ8"/>
<dbReference type="EMBL" id="NCXK01000030">
    <property type="protein sequence ID" value="PAK77008.1"/>
    <property type="molecule type" value="Genomic_DNA"/>
</dbReference>
<name>A0A269XUQ8_9PROT</name>
<protein>
    <submittedName>
        <fullName evidence="1">Uncharacterized protein</fullName>
    </submittedName>
</protein>
<dbReference type="Proteomes" id="UP000216151">
    <property type="component" value="Unassembled WGS sequence"/>
</dbReference>
<dbReference type="OrthoDB" id="8969741at2"/>
<gene>
    <name evidence="1" type="ORF">B8X00_12005</name>
</gene>